<feature type="region of interest" description="Disordered" evidence="12">
    <location>
        <begin position="1"/>
        <end position="22"/>
    </location>
</feature>
<dbReference type="Pfam" id="PF00292">
    <property type="entry name" value="PAX"/>
    <property type="match status" value="1"/>
</dbReference>
<proteinExistence type="evidence at transcript level"/>
<keyword evidence="5" id="KW-0805">Transcription regulation</keyword>
<dbReference type="InterPro" id="IPR001356">
    <property type="entry name" value="HD"/>
</dbReference>
<feature type="compositionally biased region" description="Low complexity" evidence="12">
    <location>
        <begin position="173"/>
        <end position="185"/>
    </location>
</feature>
<dbReference type="GO" id="GO:0000978">
    <property type="term" value="F:RNA polymerase II cis-regulatory region sequence-specific DNA binding"/>
    <property type="evidence" value="ECO:0007669"/>
    <property type="project" value="TreeGrafter"/>
</dbReference>
<evidence type="ECO:0000256" key="1">
    <source>
        <dbReference type="ARBA" id="ARBA00004123"/>
    </source>
</evidence>
<dbReference type="PROSITE" id="PS50071">
    <property type="entry name" value="HOMEOBOX_2"/>
    <property type="match status" value="1"/>
</dbReference>
<dbReference type="GO" id="GO:0000981">
    <property type="term" value="F:DNA-binding transcription factor activity, RNA polymerase II-specific"/>
    <property type="evidence" value="ECO:0007669"/>
    <property type="project" value="InterPro"/>
</dbReference>
<evidence type="ECO:0000256" key="11">
    <source>
        <dbReference type="RuleBase" id="RU000682"/>
    </source>
</evidence>
<dbReference type="PROSITE" id="PS51057">
    <property type="entry name" value="PAIRED_2"/>
    <property type="match status" value="1"/>
</dbReference>
<accession>I7GPS3</accession>
<dbReference type="InterPro" id="IPR017970">
    <property type="entry name" value="Homeobox_CS"/>
</dbReference>
<evidence type="ECO:0000256" key="8">
    <source>
        <dbReference type="ARBA" id="ARBA00023163"/>
    </source>
</evidence>
<dbReference type="Gene3D" id="1.10.10.10">
    <property type="entry name" value="Winged helix-like DNA-binding domain superfamily/Winged helix DNA-binding domain"/>
    <property type="match status" value="2"/>
</dbReference>
<feature type="domain" description="Paired" evidence="14">
    <location>
        <begin position="6"/>
        <end position="132"/>
    </location>
</feature>
<dbReference type="SUPFAM" id="SSF46689">
    <property type="entry name" value="Homeodomain-like"/>
    <property type="match status" value="2"/>
</dbReference>
<dbReference type="SMART" id="SM00389">
    <property type="entry name" value="HOX"/>
    <property type="match status" value="1"/>
</dbReference>
<dbReference type="SMR" id="I7GPS3"/>
<evidence type="ECO:0000313" key="15">
    <source>
        <dbReference type="EMBL" id="BAF51689.1"/>
    </source>
</evidence>
<dbReference type="Pfam" id="PF00046">
    <property type="entry name" value="Homeodomain"/>
    <property type="match status" value="1"/>
</dbReference>
<evidence type="ECO:0000259" key="14">
    <source>
        <dbReference type="PROSITE" id="PS51057"/>
    </source>
</evidence>
<protein>
    <submittedName>
        <fullName evidence="15">Pax6</fullName>
    </submittedName>
</protein>
<sequence>MRKSNKHNGTNQLGGNFVNGRPLPNQTRQEIIKLAYSGARACDISRILQVSNGCVSKILCRYNETGCFEPRTIGGSKPRVATNHVIQYIAQYKRECPSIFAWEIRDRLLNNAVCTQENVPSISSINRVLRNLQTGNIKDISSHSTYTTDYQPRHEIGYATNWAFPREMFTQNLSNSSAEQSSMSNVLQDTPVKKKSQRNRTSFSAEQLKTMDEHFQQSHYPDISIREKISEKLNIPEARIQVWFSNRRAKWRREEKLNEDRGNESAHRNYKVEINEKIPSEMPFQTNFGPFSQNMYQPYNYIPDLSMQSREGLVPDYFNQFVTVPPLNPRYNFNYWTKNETESHEALKNYNLQDVSSIGKYMPTDNEFSLANTMNSSSMPTIEIPSNQVIRPEYYHGFDTRPFWTKFN</sequence>
<feature type="domain" description="Homeobox" evidence="13">
    <location>
        <begin position="194"/>
        <end position="254"/>
    </location>
</feature>
<feature type="DNA-binding region" description="Homeobox" evidence="10">
    <location>
        <begin position="196"/>
        <end position="255"/>
    </location>
</feature>
<dbReference type="PANTHER" id="PTHR45636:SF41">
    <property type="entry name" value="PAIRED BOX PROTEIN PAX-6-RELATED"/>
    <property type="match status" value="1"/>
</dbReference>
<dbReference type="InterPro" id="IPR001523">
    <property type="entry name" value="Paired_dom"/>
</dbReference>
<dbReference type="GO" id="GO:0005634">
    <property type="term" value="C:nucleus"/>
    <property type="evidence" value="ECO:0007669"/>
    <property type="project" value="UniProtKB-SubCell"/>
</dbReference>
<dbReference type="PROSITE" id="PS00027">
    <property type="entry name" value="HOMEOBOX_1"/>
    <property type="match status" value="1"/>
</dbReference>
<evidence type="ECO:0000256" key="12">
    <source>
        <dbReference type="SAM" id="MobiDB-lite"/>
    </source>
</evidence>
<evidence type="ECO:0000256" key="3">
    <source>
        <dbReference type="ARBA" id="ARBA00022473"/>
    </source>
</evidence>
<evidence type="ECO:0000256" key="5">
    <source>
        <dbReference type="ARBA" id="ARBA00023015"/>
    </source>
</evidence>
<dbReference type="EMBL" id="AB266035">
    <property type="protein sequence ID" value="BAF51690.1"/>
    <property type="molecule type" value="mRNA"/>
</dbReference>
<evidence type="ECO:0000256" key="4">
    <source>
        <dbReference type="ARBA" id="ARBA00022724"/>
    </source>
</evidence>
<dbReference type="InterPro" id="IPR009057">
    <property type="entry name" value="Homeodomain-like_sf"/>
</dbReference>
<dbReference type="PANTHER" id="PTHR45636">
    <property type="entry name" value="PAIRED BOX PROTEIN PAX-6-RELATED-RELATED"/>
    <property type="match status" value="1"/>
</dbReference>
<organism evidence="15">
    <name type="scientific">Dicyema acuticephalum</name>
    <name type="common">Dicyemid mesozoan</name>
    <dbReference type="NCBI Taxonomy" id="49299"/>
    <lineage>
        <taxon>Eukaryota</taxon>
        <taxon>Metazoa</taxon>
        <taxon>Spiralia</taxon>
        <taxon>Lophotrochozoa</taxon>
        <taxon>Mesozoa</taxon>
        <taxon>Dicyemida</taxon>
        <taxon>Rhombozoa</taxon>
        <taxon>Dicyemidae</taxon>
        <taxon>Dicyema</taxon>
    </lineage>
</organism>
<evidence type="ECO:0000256" key="2">
    <source>
        <dbReference type="ARBA" id="ARBA00005733"/>
    </source>
</evidence>
<keyword evidence="3" id="KW-0217">Developmental protein</keyword>
<reference evidence="15" key="1">
    <citation type="submission" date="2006-07" db="EMBL/GenBank/DDBJ databases">
        <title>Dicyema Pax6, Zic, and Actin demonstrate genomic changes in body plan simplification during evolution.</title>
        <authorList>
            <person name="Aruga J."/>
            <person name="Furuya H."/>
        </authorList>
    </citation>
    <scope>NUCLEOTIDE SEQUENCE</scope>
</reference>
<keyword evidence="8" id="KW-0804">Transcription</keyword>
<evidence type="ECO:0000256" key="7">
    <source>
        <dbReference type="ARBA" id="ARBA00023155"/>
    </source>
</evidence>
<dbReference type="FunFam" id="1.10.10.10:FF:000003">
    <property type="entry name" value="Paired box protein Pax-6"/>
    <property type="match status" value="1"/>
</dbReference>
<dbReference type="SMART" id="SM00351">
    <property type="entry name" value="PAX"/>
    <property type="match status" value="1"/>
</dbReference>
<gene>
    <name evidence="15" type="primary">Pax6</name>
</gene>
<dbReference type="Gene3D" id="1.10.10.60">
    <property type="entry name" value="Homeodomain-like"/>
    <property type="match status" value="1"/>
</dbReference>
<keyword evidence="6 10" id="KW-0238">DNA-binding</keyword>
<dbReference type="PRINTS" id="PR00027">
    <property type="entry name" value="PAIREDBOX"/>
</dbReference>
<dbReference type="GO" id="GO:0048513">
    <property type="term" value="P:animal organ development"/>
    <property type="evidence" value="ECO:0007669"/>
    <property type="project" value="UniProtKB-ARBA"/>
</dbReference>
<evidence type="ECO:0000256" key="10">
    <source>
        <dbReference type="PROSITE-ProRule" id="PRU00108"/>
    </source>
</evidence>
<evidence type="ECO:0000259" key="13">
    <source>
        <dbReference type="PROSITE" id="PS50071"/>
    </source>
</evidence>
<dbReference type="FunFam" id="1.10.10.10:FF:000069">
    <property type="entry name" value="Paired box protein Pax-6"/>
    <property type="match status" value="1"/>
</dbReference>
<comment type="similarity">
    <text evidence="2">Belongs to the paired homeobox family.</text>
</comment>
<dbReference type="CDD" id="cd00086">
    <property type="entry name" value="homeodomain"/>
    <property type="match status" value="1"/>
</dbReference>
<keyword evidence="4" id="KW-0563">Paired box</keyword>
<evidence type="ECO:0000256" key="6">
    <source>
        <dbReference type="ARBA" id="ARBA00023125"/>
    </source>
</evidence>
<comment type="subcellular location">
    <subcellularLocation>
        <location evidence="1 10 11">Nucleus</location>
    </subcellularLocation>
</comment>
<evidence type="ECO:0000256" key="9">
    <source>
        <dbReference type="ARBA" id="ARBA00023242"/>
    </source>
</evidence>
<keyword evidence="7 10" id="KW-0371">Homeobox</keyword>
<dbReference type="AlphaFoldDB" id="I7GPS3"/>
<feature type="region of interest" description="Disordered" evidence="12">
    <location>
        <begin position="173"/>
        <end position="203"/>
    </location>
</feature>
<name>I7GPS3_DICAC</name>
<keyword evidence="9 10" id="KW-0539">Nucleus</keyword>
<dbReference type="InterPro" id="IPR043565">
    <property type="entry name" value="PAX_fam"/>
</dbReference>
<dbReference type="InterPro" id="IPR036388">
    <property type="entry name" value="WH-like_DNA-bd_sf"/>
</dbReference>
<dbReference type="EMBL" id="AB266034">
    <property type="protein sequence ID" value="BAF51689.1"/>
    <property type="molecule type" value="Genomic_DNA"/>
</dbReference>